<evidence type="ECO:0000256" key="3">
    <source>
        <dbReference type="ARBA" id="ARBA00022777"/>
    </source>
</evidence>
<keyword evidence="6" id="KW-1185">Reference proteome</keyword>
<dbReference type="InterPro" id="IPR050306">
    <property type="entry name" value="PfkB_Carbo_kinase"/>
</dbReference>
<keyword evidence="3 5" id="KW-0418">Kinase</keyword>
<dbReference type="PANTHER" id="PTHR43085">
    <property type="entry name" value="HEXOKINASE FAMILY MEMBER"/>
    <property type="match status" value="1"/>
</dbReference>
<dbReference type="PANTHER" id="PTHR43085:SF57">
    <property type="entry name" value="CARBOHYDRATE KINASE PFKB DOMAIN-CONTAINING PROTEIN"/>
    <property type="match status" value="1"/>
</dbReference>
<evidence type="ECO:0000259" key="4">
    <source>
        <dbReference type="Pfam" id="PF00294"/>
    </source>
</evidence>
<organism evidence="5 6">
    <name type="scientific">Roseivirga spongicola</name>
    <dbReference type="NCBI Taxonomy" id="333140"/>
    <lineage>
        <taxon>Bacteria</taxon>
        <taxon>Pseudomonadati</taxon>
        <taxon>Bacteroidota</taxon>
        <taxon>Cytophagia</taxon>
        <taxon>Cytophagales</taxon>
        <taxon>Roseivirgaceae</taxon>
        <taxon>Roseivirga</taxon>
    </lineage>
</organism>
<comment type="caution">
    <text evidence="5">The sequence shown here is derived from an EMBL/GenBank/DDBJ whole genome shotgun (WGS) entry which is preliminary data.</text>
</comment>
<dbReference type="Proteomes" id="UP000075606">
    <property type="component" value="Unassembled WGS sequence"/>
</dbReference>
<dbReference type="OrthoDB" id="9813569at2"/>
<sequence length="330" mass="37393">MSKHYKVAVIGPIPRDHITTYRGEVIEKYGCITHPTIGLAQLLEGQGTVYPISHIRKQDTEAVKEIFAPYPAIDMEGVSDEADSGDVIKLKFLDQNFRVEKQTAFMNAIVPADLAPFLDCDAFVFVPITDHEIALDTVKYLREHAKGVIIFDAHGPTHTMTIGGDRHKKFWVERDQWLPYIDVLKMNLEESWCTWFKHEYREDELTDLLDDIGQEHLRPLAEYVLDRGPRALVVTTDATGCKVFTKEKGELKEQFVNSIRMEHVIDTTGCGDSFAGGLAYGLMDGQDNFVRASMYANALGAQRTQGTTFEVFKTLSETEEMMRANYPDFK</sequence>
<name>A0A150X4Q1_9BACT</name>
<accession>A0A150X4Q1</accession>
<dbReference type="Gene3D" id="3.40.1190.20">
    <property type="match status" value="1"/>
</dbReference>
<evidence type="ECO:0000313" key="6">
    <source>
        <dbReference type="Proteomes" id="UP000075606"/>
    </source>
</evidence>
<evidence type="ECO:0000256" key="1">
    <source>
        <dbReference type="ARBA" id="ARBA00010688"/>
    </source>
</evidence>
<comment type="similarity">
    <text evidence="1">Belongs to the carbohydrate kinase PfkB family.</text>
</comment>
<dbReference type="InterPro" id="IPR011611">
    <property type="entry name" value="PfkB_dom"/>
</dbReference>
<dbReference type="RefSeq" id="WP_068222413.1">
    <property type="nucleotide sequence ID" value="NZ_CP139724.1"/>
</dbReference>
<dbReference type="EMBL" id="LRPC01000028">
    <property type="protein sequence ID" value="KYG73709.1"/>
    <property type="molecule type" value="Genomic_DNA"/>
</dbReference>
<dbReference type="Pfam" id="PF00294">
    <property type="entry name" value="PfkB"/>
    <property type="match status" value="1"/>
</dbReference>
<feature type="domain" description="Carbohydrate kinase PfkB" evidence="4">
    <location>
        <begin position="175"/>
        <end position="305"/>
    </location>
</feature>
<dbReference type="AlphaFoldDB" id="A0A150X4Q1"/>
<dbReference type="SUPFAM" id="SSF53613">
    <property type="entry name" value="Ribokinase-like"/>
    <property type="match status" value="1"/>
</dbReference>
<protein>
    <submittedName>
        <fullName evidence="5">Carbohydrate kinase</fullName>
    </submittedName>
</protein>
<reference evidence="5 6" key="1">
    <citation type="submission" date="2016-01" db="EMBL/GenBank/DDBJ databases">
        <title>Genome sequencing of Roseivirga spongicola UST030701-084.</title>
        <authorList>
            <person name="Selvaratnam C."/>
            <person name="Thevarajoo S."/>
            <person name="Goh K.M."/>
            <person name="Ee R."/>
            <person name="Chan K.-G."/>
            <person name="Chong C.S."/>
        </authorList>
    </citation>
    <scope>NUCLEOTIDE SEQUENCE [LARGE SCALE GENOMIC DNA]</scope>
    <source>
        <strain evidence="5 6">UST030701-084</strain>
    </source>
</reference>
<gene>
    <name evidence="5" type="ORF">AWW68_13570</name>
</gene>
<dbReference type="STRING" id="333140.AWW68_13570"/>
<proteinExistence type="inferred from homology"/>
<evidence type="ECO:0000313" key="5">
    <source>
        <dbReference type="EMBL" id="KYG73709.1"/>
    </source>
</evidence>
<keyword evidence="2" id="KW-0808">Transferase</keyword>
<dbReference type="InterPro" id="IPR029056">
    <property type="entry name" value="Ribokinase-like"/>
</dbReference>
<dbReference type="GO" id="GO:0016301">
    <property type="term" value="F:kinase activity"/>
    <property type="evidence" value="ECO:0007669"/>
    <property type="project" value="UniProtKB-KW"/>
</dbReference>
<evidence type="ECO:0000256" key="2">
    <source>
        <dbReference type="ARBA" id="ARBA00022679"/>
    </source>
</evidence>